<organism evidence="2 3">
    <name type="scientific">Gossypium stocksii</name>
    <dbReference type="NCBI Taxonomy" id="47602"/>
    <lineage>
        <taxon>Eukaryota</taxon>
        <taxon>Viridiplantae</taxon>
        <taxon>Streptophyta</taxon>
        <taxon>Embryophyta</taxon>
        <taxon>Tracheophyta</taxon>
        <taxon>Spermatophyta</taxon>
        <taxon>Magnoliopsida</taxon>
        <taxon>eudicotyledons</taxon>
        <taxon>Gunneridae</taxon>
        <taxon>Pentapetalae</taxon>
        <taxon>rosids</taxon>
        <taxon>malvids</taxon>
        <taxon>Malvales</taxon>
        <taxon>Malvaceae</taxon>
        <taxon>Malvoideae</taxon>
        <taxon>Gossypium</taxon>
    </lineage>
</organism>
<feature type="region of interest" description="Disordered" evidence="1">
    <location>
        <begin position="102"/>
        <end position="169"/>
    </location>
</feature>
<evidence type="ECO:0000313" key="3">
    <source>
        <dbReference type="Proteomes" id="UP000828251"/>
    </source>
</evidence>
<sequence>MVLAWIRFPGLLGFLYKKKTLEEIRVGKVVPLDLNTDSRTRGRFTRIAVYVNLEKPLIAQVIVNEIPQKVEYKGLPTICFTCGKYGYSNELCVSSQSEIESGKDQAEVSSAKGKKNKEKDEQSVDFNNTLRDKNRSIPSSKRNGQTGGNRDEVGPVRPIGDGPLKERNVGLSPAVTPMVKAAAGPSKSMVDMDSICSVPIQPFGILDFSCTEPINQVNEAMESAKIAQAVSIVRINESKAFGPGTGKGNQA</sequence>
<dbReference type="Proteomes" id="UP000828251">
    <property type="component" value="Unassembled WGS sequence"/>
</dbReference>
<comment type="caution">
    <text evidence="2">The sequence shown here is derived from an EMBL/GenBank/DDBJ whole genome shotgun (WGS) entry which is preliminary data.</text>
</comment>
<dbReference type="OrthoDB" id="995555at2759"/>
<accession>A0A9D3W8R9</accession>
<dbReference type="AlphaFoldDB" id="A0A9D3W8R9"/>
<gene>
    <name evidence="2" type="ORF">J1N35_008390</name>
</gene>
<name>A0A9D3W8R9_9ROSI</name>
<dbReference type="PANTHER" id="PTHR31286:SF173">
    <property type="entry name" value="DUF4283 DOMAIN-CONTAINING PROTEIN"/>
    <property type="match status" value="1"/>
</dbReference>
<dbReference type="InterPro" id="IPR040256">
    <property type="entry name" value="At4g02000-like"/>
</dbReference>
<evidence type="ECO:0000256" key="1">
    <source>
        <dbReference type="SAM" id="MobiDB-lite"/>
    </source>
</evidence>
<evidence type="ECO:0000313" key="2">
    <source>
        <dbReference type="EMBL" id="KAH1115012.1"/>
    </source>
</evidence>
<keyword evidence="3" id="KW-1185">Reference proteome</keyword>
<dbReference type="PANTHER" id="PTHR31286">
    <property type="entry name" value="GLYCINE-RICH CELL WALL STRUCTURAL PROTEIN 1.8-LIKE"/>
    <property type="match status" value="1"/>
</dbReference>
<dbReference type="EMBL" id="JAIQCV010000003">
    <property type="protein sequence ID" value="KAH1115012.1"/>
    <property type="molecule type" value="Genomic_DNA"/>
</dbReference>
<evidence type="ECO:0008006" key="4">
    <source>
        <dbReference type="Google" id="ProtNLM"/>
    </source>
</evidence>
<proteinExistence type="predicted"/>
<reference evidence="2 3" key="1">
    <citation type="journal article" date="2021" name="Plant Biotechnol. J.">
        <title>Multi-omics assisted identification of the key and species-specific regulatory components of drought-tolerant mechanisms in Gossypium stocksii.</title>
        <authorList>
            <person name="Yu D."/>
            <person name="Ke L."/>
            <person name="Zhang D."/>
            <person name="Wu Y."/>
            <person name="Sun Y."/>
            <person name="Mei J."/>
            <person name="Sun J."/>
            <person name="Sun Y."/>
        </authorList>
    </citation>
    <scope>NUCLEOTIDE SEQUENCE [LARGE SCALE GENOMIC DNA]</scope>
    <source>
        <strain evidence="3">cv. E1</strain>
        <tissue evidence="2">Leaf</tissue>
    </source>
</reference>
<protein>
    <recommendedName>
        <fullName evidence="4">DUF4283 domain-containing protein</fullName>
    </recommendedName>
</protein>